<evidence type="ECO:0000259" key="11">
    <source>
        <dbReference type="Pfam" id="PF07885"/>
    </source>
</evidence>
<evidence type="ECO:0000256" key="8">
    <source>
        <dbReference type="RuleBase" id="RU003857"/>
    </source>
</evidence>
<dbReference type="PRINTS" id="PR01333">
    <property type="entry name" value="2POREKCHANEL"/>
</dbReference>
<dbReference type="Gene3D" id="1.10.287.70">
    <property type="match status" value="2"/>
</dbReference>
<evidence type="ECO:0000256" key="6">
    <source>
        <dbReference type="ARBA" id="ARBA00023136"/>
    </source>
</evidence>
<gene>
    <name evidence="12" type="ORF">VHEMI09776</name>
</gene>
<feature type="transmembrane region" description="Helical" evidence="10">
    <location>
        <begin position="216"/>
        <end position="234"/>
    </location>
</feature>
<feature type="transmembrane region" description="Helical" evidence="10">
    <location>
        <begin position="100"/>
        <end position="120"/>
    </location>
</feature>
<feature type="region of interest" description="Disordered" evidence="9">
    <location>
        <begin position="490"/>
        <end position="534"/>
    </location>
</feature>
<feature type="compositionally biased region" description="Basic residues" evidence="9">
    <location>
        <begin position="614"/>
        <end position="625"/>
    </location>
</feature>
<feature type="transmembrane region" description="Helical" evidence="10">
    <location>
        <begin position="272"/>
        <end position="291"/>
    </location>
</feature>
<comment type="similarity">
    <text evidence="8">Belongs to the two pore domain potassium channel (TC 1.A.1.8) family.</text>
</comment>
<evidence type="ECO:0000256" key="5">
    <source>
        <dbReference type="ARBA" id="ARBA00023065"/>
    </source>
</evidence>
<keyword evidence="5 8" id="KW-0406">Ion transport</keyword>
<keyword evidence="2 8" id="KW-0813">Transport</keyword>
<evidence type="ECO:0000256" key="9">
    <source>
        <dbReference type="SAM" id="MobiDB-lite"/>
    </source>
</evidence>
<feature type="transmembrane region" description="Helical" evidence="10">
    <location>
        <begin position="436"/>
        <end position="455"/>
    </location>
</feature>
<protein>
    <recommendedName>
        <fullName evidence="11">Potassium channel domain-containing protein</fullName>
    </recommendedName>
</protein>
<feature type="compositionally biased region" description="Polar residues" evidence="9">
    <location>
        <begin position="626"/>
        <end position="643"/>
    </location>
</feature>
<feature type="transmembrane region" description="Helical" evidence="10">
    <location>
        <begin position="174"/>
        <end position="196"/>
    </location>
</feature>
<feature type="transmembrane region" description="Helical" evidence="10">
    <location>
        <begin position="404"/>
        <end position="424"/>
    </location>
</feature>
<feature type="region of interest" description="Disordered" evidence="9">
    <location>
        <begin position="1"/>
        <end position="25"/>
    </location>
</feature>
<dbReference type="AlphaFoldDB" id="A0A0A1TR00"/>
<feature type="domain" description="Potassium channel" evidence="11">
    <location>
        <begin position="384"/>
        <end position="458"/>
    </location>
</feature>
<dbReference type="PANTHER" id="PTHR11003">
    <property type="entry name" value="POTASSIUM CHANNEL, SUBFAMILY K"/>
    <property type="match status" value="1"/>
</dbReference>
<dbReference type="OrthoDB" id="297496at2759"/>
<evidence type="ECO:0000256" key="4">
    <source>
        <dbReference type="ARBA" id="ARBA00022989"/>
    </source>
</evidence>
<dbReference type="InterPro" id="IPR013099">
    <property type="entry name" value="K_chnl_dom"/>
</dbReference>
<dbReference type="GO" id="GO:0005886">
    <property type="term" value="C:plasma membrane"/>
    <property type="evidence" value="ECO:0007669"/>
    <property type="project" value="TreeGrafter"/>
</dbReference>
<keyword evidence="13" id="KW-1185">Reference proteome</keyword>
<evidence type="ECO:0000313" key="13">
    <source>
        <dbReference type="Proteomes" id="UP000039046"/>
    </source>
</evidence>
<dbReference type="Pfam" id="PF07885">
    <property type="entry name" value="Ion_trans_2"/>
    <property type="match status" value="2"/>
</dbReference>
<organism evidence="12 13">
    <name type="scientific">[Torrubiella] hemipterigena</name>
    <dbReference type="NCBI Taxonomy" id="1531966"/>
    <lineage>
        <taxon>Eukaryota</taxon>
        <taxon>Fungi</taxon>
        <taxon>Dikarya</taxon>
        <taxon>Ascomycota</taxon>
        <taxon>Pezizomycotina</taxon>
        <taxon>Sordariomycetes</taxon>
        <taxon>Hypocreomycetidae</taxon>
        <taxon>Hypocreales</taxon>
        <taxon>Clavicipitaceae</taxon>
        <taxon>Clavicipitaceae incertae sedis</taxon>
        <taxon>'Torrubiella' clade</taxon>
    </lineage>
</organism>
<feature type="compositionally biased region" description="Basic and acidic residues" evidence="9">
    <location>
        <begin position="11"/>
        <end position="23"/>
    </location>
</feature>
<evidence type="ECO:0000256" key="1">
    <source>
        <dbReference type="ARBA" id="ARBA00004141"/>
    </source>
</evidence>
<keyword evidence="3 8" id="KW-0812">Transmembrane</keyword>
<evidence type="ECO:0000256" key="2">
    <source>
        <dbReference type="ARBA" id="ARBA00022448"/>
    </source>
</evidence>
<dbReference type="GO" id="GO:0015271">
    <property type="term" value="F:outward rectifier potassium channel activity"/>
    <property type="evidence" value="ECO:0007669"/>
    <property type="project" value="TreeGrafter"/>
</dbReference>
<proteinExistence type="inferred from homology"/>
<dbReference type="Proteomes" id="UP000039046">
    <property type="component" value="Unassembled WGS sequence"/>
</dbReference>
<dbReference type="GO" id="GO:0030322">
    <property type="term" value="P:stabilization of membrane potential"/>
    <property type="evidence" value="ECO:0007669"/>
    <property type="project" value="TreeGrafter"/>
</dbReference>
<evidence type="ECO:0000313" key="12">
    <source>
        <dbReference type="EMBL" id="CEJ94233.1"/>
    </source>
</evidence>
<evidence type="ECO:0000256" key="7">
    <source>
        <dbReference type="ARBA" id="ARBA00023303"/>
    </source>
</evidence>
<feature type="transmembrane region" description="Helical" evidence="10">
    <location>
        <begin position="374"/>
        <end position="398"/>
    </location>
</feature>
<feature type="transmembrane region" description="Helical" evidence="10">
    <location>
        <begin position="55"/>
        <end position="79"/>
    </location>
</feature>
<feature type="domain" description="Potassium channel" evidence="11">
    <location>
        <begin position="222"/>
        <end position="295"/>
    </location>
</feature>
<dbReference type="InterPro" id="IPR003280">
    <property type="entry name" value="2pore_dom_K_chnl"/>
</dbReference>
<feature type="compositionally biased region" description="Polar residues" evidence="9">
    <location>
        <begin position="1"/>
        <end position="10"/>
    </location>
</feature>
<keyword evidence="7 8" id="KW-0407">Ion channel</keyword>
<feature type="compositionally biased region" description="Basic and acidic residues" evidence="9">
    <location>
        <begin position="492"/>
        <end position="502"/>
    </location>
</feature>
<evidence type="ECO:0000256" key="3">
    <source>
        <dbReference type="ARBA" id="ARBA00022692"/>
    </source>
</evidence>
<dbReference type="EMBL" id="CDHN01000006">
    <property type="protein sequence ID" value="CEJ94233.1"/>
    <property type="molecule type" value="Genomic_DNA"/>
</dbReference>
<keyword evidence="6 10" id="KW-0472">Membrane</keyword>
<comment type="subcellular location">
    <subcellularLocation>
        <location evidence="1">Membrane</location>
        <topology evidence="1">Multi-pass membrane protein</topology>
    </subcellularLocation>
</comment>
<dbReference type="STRING" id="1531966.A0A0A1TR00"/>
<feature type="transmembrane region" description="Helical" evidence="10">
    <location>
        <begin position="140"/>
        <end position="162"/>
    </location>
</feature>
<dbReference type="PANTHER" id="PTHR11003:SF342">
    <property type="entry name" value="OUTWARD-RECTIFIER POTASSIUM CHANNEL TOK1"/>
    <property type="match status" value="1"/>
</dbReference>
<reference evidence="12 13" key="1">
    <citation type="journal article" date="2015" name="Genome Announc.">
        <title>Draft Genome Sequence and Gene Annotation of the Entomopathogenic Fungus Verticillium hemipterigenum.</title>
        <authorList>
            <person name="Horn F."/>
            <person name="Habel A."/>
            <person name="Scharf D.H."/>
            <person name="Dworschak J."/>
            <person name="Brakhage A.A."/>
            <person name="Guthke R."/>
            <person name="Hertweck C."/>
            <person name="Linde J."/>
        </authorList>
    </citation>
    <scope>NUCLEOTIDE SEQUENCE [LARGE SCALE GENOMIC DNA]</scope>
</reference>
<keyword evidence="4 10" id="KW-1133">Transmembrane helix</keyword>
<dbReference type="SUPFAM" id="SSF81324">
    <property type="entry name" value="Voltage-gated potassium channels"/>
    <property type="match status" value="2"/>
</dbReference>
<name>A0A0A1TR00_9HYPO</name>
<accession>A0A0A1TR00</accession>
<dbReference type="HOGENOM" id="CLU_013394_0_0_1"/>
<evidence type="ECO:0000256" key="10">
    <source>
        <dbReference type="SAM" id="Phobius"/>
    </source>
</evidence>
<dbReference type="GO" id="GO:0022841">
    <property type="term" value="F:potassium ion leak channel activity"/>
    <property type="evidence" value="ECO:0007669"/>
    <property type="project" value="TreeGrafter"/>
</dbReference>
<sequence>MADINMNQSHENGDPNGDKHDEINSMEPLHLTPSRAAHFEATHPDPARWWFIDSAFPMIAGTLGPVANAFSICALAQPWRTRHIPDTDIRDTTDIADPPWLLAVNAVQLVLALISNFTLLLNMARRLRFTIAQPITIGGWYLSALCLTCLCATAAGPLFAGLENRDDYICSQAFWYGVWAAILYFVVATLMSITFWGAYTGRFGKSFNLTTSQRTLMFQTILFLMYLLIGALIFHATEPDWKYLDALYWADVTLFTVGFGDFATTTQVSRGLLIPYALVGVISLGLVISSIRKMILDHARRHVGIRMQEKTRKNLVRRVTMKGNDYILQPVGSLPRQDTETQSNHKFHNEYDRRRVEFELMRKVQRKALIRRRWTAMATSTGTWLVFWLLGALVFLEFEKPYQAWSYFDAFYLCFVTLTTIGYGDRTPISPGGKSFFVFWSLLALPTMTVLISNAEDTVVKFIRDTTNRIGDVTVLPAKSDRKARRLMRVKHREEEGGKAAEEAASTSITVLHPDPGQHAQHKRKVHKQDKDKGVPLRHAATISDGVAPHVNLKTRLLEPLPTGRKLHLLLVNEVQKVAKHINDKTKHHYTFDEWAWYLKLLGEDESNPDTHSKAKVRAKKHHTNGSHSTSAQESPPQIQQVESAHPKWSWVGHRSPLGAGQDESEWIIEHLMLKLEESLIDGLGH</sequence>
<feature type="region of interest" description="Disordered" evidence="9">
    <location>
        <begin position="608"/>
        <end position="646"/>
    </location>
</feature>